<feature type="region of interest" description="Disordered" evidence="1">
    <location>
        <begin position="127"/>
        <end position="146"/>
    </location>
</feature>
<evidence type="ECO:0000256" key="1">
    <source>
        <dbReference type="SAM" id="MobiDB-lite"/>
    </source>
</evidence>
<name>A0A6A6D015_ZASCE</name>
<dbReference type="AlphaFoldDB" id="A0A6A6D015"/>
<evidence type="ECO:0000313" key="3">
    <source>
        <dbReference type="EMBL" id="KAF2171492.1"/>
    </source>
</evidence>
<keyword evidence="4" id="KW-1185">Reference proteome</keyword>
<organism evidence="3 4">
    <name type="scientific">Zasmidium cellare ATCC 36951</name>
    <dbReference type="NCBI Taxonomy" id="1080233"/>
    <lineage>
        <taxon>Eukaryota</taxon>
        <taxon>Fungi</taxon>
        <taxon>Dikarya</taxon>
        <taxon>Ascomycota</taxon>
        <taxon>Pezizomycotina</taxon>
        <taxon>Dothideomycetes</taxon>
        <taxon>Dothideomycetidae</taxon>
        <taxon>Mycosphaerellales</taxon>
        <taxon>Mycosphaerellaceae</taxon>
        <taxon>Zasmidium</taxon>
    </lineage>
</organism>
<protein>
    <submittedName>
        <fullName evidence="3">Uncharacterized protein</fullName>
    </submittedName>
</protein>
<reference evidence="3" key="1">
    <citation type="journal article" date="2020" name="Stud. Mycol.">
        <title>101 Dothideomycetes genomes: a test case for predicting lifestyles and emergence of pathogens.</title>
        <authorList>
            <person name="Haridas S."/>
            <person name="Albert R."/>
            <person name="Binder M."/>
            <person name="Bloem J."/>
            <person name="Labutti K."/>
            <person name="Salamov A."/>
            <person name="Andreopoulos B."/>
            <person name="Baker S."/>
            <person name="Barry K."/>
            <person name="Bills G."/>
            <person name="Bluhm B."/>
            <person name="Cannon C."/>
            <person name="Castanera R."/>
            <person name="Culley D."/>
            <person name="Daum C."/>
            <person name="Ezra D."/>
            <person name="Gonzalez J."/>
            <person name="Henrissat B."/>
            <person name="Kuo A."/>
            <person name="Liang C."/>
            <person name="Lipzen A."/>
            <person name="Lutzoni F."/>
            <person name="Magnuson J."/>
            <person name="Mondo S."/>
            <person name="Nolan M."/>
            <person name="Ohm R."/>
            <person name="Pangilinan J."/>
            <person name="Park H.-J."/>
            <person name="Ramirez L."/>
            <person name="Alfaro M."/>
            <person name="Sun H."/>
            <person name="Tritt A."/>
            <person name="Yoshinaga Y."/>
            <person name="Zwiers L.-H."/>
            <person name="Turgeon B."/>
            <person name="Goodwin S."/>
            <person name="Spatafora J."/>
            <person name="Crous P."/>
            <person name="Grigoriev I."/>
        </authorList>
    </citation>
    <scope>NUCLEOTIDE SEQUENCE</scope>
    <source>
        <strain evidence="3">ATCC 36951</strain>
    </source>
</reference>
<dbReference type="Proteomes" id="UP000799537">
    <property type="component" value="Unassembled WGS sequence"/>
</dbReference>
<dbReference type="RefSeq" id="XP_033672381.1">
    <property type="nucleotide sequence ID" value="XM_033815738.1"/>
</dbReference>
<feature type="transmembrane region" description="Helical" evidence="2">
    <location>
        <begin position="285"/>
        <end position="302"/>
    </location>
</feature>
<feature type="region of interest" description="Disordered" evidence="1">
    <location>
        <begin position="39"/>
        <end position="80"/>
    </location>
</feature>
<gene>
    <name evidence="3" type="ORF">M409DRAFT_63739</name>
</gene>
<sequence>MEIRRVAVCRDCLSALRQPHLTSRVPSVAQQWHGKTFATAPTPYRARPVPVSPKQATQLRQLSTESRRPPPPRTEKSPANLQAIHSRVQELSSSVLKPTDGPIPPEQRVLYVLEQLESLAQRVLDDVHSEEQQNKRPAQGKQQQTATSALLGSVNARQYPAFISQASVLNIISEKAEEIVRHQNVFLTAGILKAYVQLQSLLNRPSSFPDIFDLYAKKPAPRQKGDGVEYAPANPTKISAAIDSKTANAALEAAIESHSLPLAIDVITTSFSAPAFKRAKILRQAAIPISGLAVAPAAAYALSTTFSDYQQSMDAGTATGVAFAGIMTYVGAVSMVGYVAVTTANDQMDRVTWATGVPLWERWIREEERAAIDKVAGAWGFKDAAKRGDEEGADWDSLREWIGVRGMVLDRVSLMEGME</sequence>
<dbReference type="EMBL" id="ML993583">
    <property type="protein sequence ID" value="KAF2171492.1"/>
    <property type="molecule type" value="Genomic_DNA"/>
</dbReference>
<keyword evidence="2" id="KW-1133">Transmembrane helix</keyword>
<dbReference type="OrthoDB" id="5360701at2759"/>
<feature type="transmembrane region" description="Helical" evidence="2">
    <location>
        <begin position="322"/>
        <end position="341"/>
    </location>
</feature>
<proteinExistence type="predicted"/>
<accession>A0A6A6D015</accession>
<evidence type="ECO:0000313" key="4">
    <source>
        <dbReference type="Proteomes" id="UP000799537"/>
    </source>
</evidence>
<evidence type="ECO:0000256" key="2">
    <source>
        <dbReference type="SAM" id="Phobius"/>
    </source>
</evidence>
<keyword evidence="2" id="KW-0812">Transmembrane</keyword>
<feature type="compositionally biased region" description="Basic and acidic residues" evidence="1">
    <location>
        <begin position="65"/>
        <end position="76"/>
    </location>
</feature>
<keyword evidence="2" id="KW-0472">Membrane</keyword>
<dbReference type="GeneID" id="54569010"/>
<feature type="compositionally biased region" description="Polar residues" evidence="1">
    <location>
        <begin position="54"/>
        <end position="64"/>
    </location>
</feature>